<feature type="compositionally biased region" description="Basic and acidic residues" evidence="3">
    <location>
        <begin position="279"/>
        <end position="338"/>
    </location>
</feature>
<feature type="compositionally biased region" description="Basic and acidic residues" evidence="3">
    <location>
        <begin position="1321"/>
        <end position="1330"/>
    </location>
</feature>
<feature type="repeat" description="ANK" evidence="1">
    <location>
        <begin position="940"/>
        <end position="967"/>
    </location>
</feature>
<dbReference type="PANTHER" id="PTHR22576">
    <property type="entry name" value="MUCOSA ASSOCIATED LYMPHOID TISSUE LYMPHOMA TRANSLOCATION PROTEIN 1/PARACASPASE"/>
    <property type="match status" value="1"/>
</dbReference>
<dbReference type="SUPFAM" id="SSF48403">
    <property type="entry name" value="Ankyrin repeat"/>
    <property type="match status" value="1"/>
</dbReference>
<dbReference type="InterPro" id="IPR001309">
    <property type="entry name" value="Pept_C14_p20"/>
</dbReference>
<evidence type="ECO:0000256" key="1">
    <source>
        <dbReference type="PROSITE-ProRule" id="PRU00023"/>
    </source>
</evidence>
<feature type="region of interest" description="Disordered" evidence="3">
    <location>
        <begin position="155"/>
        <end position="229"/>
    </location>
</feature>
<dbReference type="PROSITE" id="PS50105">
    <property type="entry name" value="SAM_DOMAIN"/>
    <property type="match status" value="1"/>
</dbReference>
<dbReference type="PROSITE" id="PS50835">
    <property type="entry name" value="IG_LIKE"/>
    <property type="match status" value="2"/>
</dbReference>
<feature type="compositionally biased region" description="Basic and acidic residues" evidence="3">
    <location>
        <begin position="1217"/>
        <end position="1229"/>
    </location>
</feature>
<feature type="compositionally biased region" description="Basic and acidic residues" evidence="3">
    <location>
        <begin position="161"/>
        <end position="196"/>
    </location>
</feature>
<dbReference type="EMBL" id="CASHTH010003350">
    <property type="protein sequence ID" value="CAI8043703.1"/>
    <property type="molecule type" value="Genomic_DNA"/>
</dbReference>
<evidence type="ECO:0000259" key="6">
    <source>
        <dbReference type="PROSITE" id="PS50835"/>
    </source>
</evidence>
<feature type="compositionally biased region" description="Polar residues" evidence="3">
    <location>
        <begin position="429"/>
        <end position="443"/>
    </location>
</feature>
<feature type="region of interest" description="Disordered" evidence="3">
    <location>
        <begin position="497"/>
        <end position="836"/>
    </location>
</feature>
<dbReference type="SMART" id="SM00409">
    <property type="entry name" value="IG"/>
    <property type="match status" value="2"/>
</dbReference>
<dbReference type="SUPFAM" id="SSF52129">
    <property type="entry name" value="Caspase-like"/>
    <property type="match status" value="1"/>
</dbReference>
<feature type="compositionally biased region" description="Basic and acidic residues" evidence="3">
    <location>
        <begin position="754"/>
        <end position="767"/>
    </location>
</feature>
<dbReference type="PROSITE" id="PS50297">
    <property type="entry name" value="ANK_REP_REGION"/>
    <property type="match status" value="2"/>
</dbReference>
<feature type="compositionally biased region" description="Basic and acidic residues" evidence="3">
    <location>
        <begin position="1104"/>
        <end position="1118"/>
    </location>
</feature>
<feature type="domain" description="Ig-like" evidence="6">
    <location>
        <begin position="1623"/>
        <end position="1711"/>
    </location>
</feature>
<dbReference type="SMART" id="SM00248">
    <property type="entry name" value="ANK"/>
    <property type="match status" value="5"/>
</dbReference>
<dbReference type="SUPFAM" id="SSF48726">
    <property type="entry name" value="Immunoglobulin"/>
    <property type="match status" value="2"/>
</dbReference>
<dbReference type="Proteomes" id="UP001174909">
    <property type="component" value="Unassembled WGS sequence"/>
</dbReference>
<reference evidence="7" key="1">
    <citation type="submission" date="2023-03" db="EMBL/GenBank/DDBJ databases">
        <authorList>
            <person name="Steffen K."/>
            <person name="Cardenas P."/>
        </authorList>
    </citation>
    <scope>NUCLEOTIDE SEQUENCE</scope>
</reference>
<sequence>MLVEINSVSMVGATVETASKKLRESRESVKLKVGRPDRGAFQVPGEDSAEPIYVNSDDIDDMEDSELQTRLEKTEARAKKMEELQEKAENDLKQIREMADKEQKSFHRKFEEAEAEKAAYQKDTQGKITDLTVALANITVDKTKLEKELETLRLSQTRSSGDQHGEELSRLKRELKEAESERDMAERHHKELRQEVEGGGGLQSRLAELESDLAQVREERETAQRQLESTCHELTVAHATLEQMQIEKRGVKEENERLSEEIERSRRPSAGRAGTEAELALKRKEVSSLQRELKSAREERGRVEREAGEARRELEKERGKIAELENKMESQQREEKTATSELLSRIETQEQQICDLKKELAEARVQGPAVATVAGAVKTAPVSVGEKEREREGEGWDSEKNKKLYGLSAGVKQRSLDIEPSIPEKRAQSPETSPRSRASSSANKDSPVKSGSPPKSPKPLRDKPHDDSFSIEAFDTIKPLEMLDNTLAKDKTQVALRNAKRVRNKPSREHIRSMSAENLLGGVEFPLPSSSSPTEKLPVPRPRKATLEKDSPVHKPLPIPRHLRSPVPPQNEATPPQRPPKPDSGPGSPDRKGRGTGRVSPPHTRAPSPKPLLPPTFSKSSGLPPKPAPRRPHRQGEDPAIEDTPTKDPSQLTIKERMELAHKAMKKPPPVLPKKPASNRPGVIEGDSGPKSLSQPDGDEVSEIPGTRYSDTTHSPRPVRRLPPGAVGLFPMAPFGVSPRHRSNTAAAGSSREQSQDREISDDRNTECGEDGTDSGSREALDLDDVEVKLLPKRPPLPLARRTTSNEKPAQLSSRNDDIPIESAPPPVGVAGDEGGEESEVKMHGEYGTIPDPTTLDHSQVLTWTPVQVAAWVTSIGVGQHAKGFLDKGLQGNKLFDIDSSDLKSGGWTDIHTAARTNNLKVVQACFNNDPAMLDAKTASGETPLMIAALNGYLEVVDWLHRRGASLREVLTNGNNVVHYSAASGSTHTLQYILDQEGMGHYVNSRNKSGETPAHAAVRCGSIETLQVLCNHRADMTVMSQDSLTACDLANALGHPECLQFLTQHEHPQPHQLPAAIITEEEADGNLRRSGESTSPPVSLQNDQRQEFHKEEDVERDLLVQGNTTSSRGGAQGGNDDTTEDQSQPNTPAVSTRPATTVTEADTTQKSFGGGGGNVPLAPLEPMRPKMTGERTLPAQQHREEQKGERGSQVHTSHSKTSLEKARKRDEKTSVTQSVPDASNGSSSNGSFQTPKNVAAVTANVCPMCGREQTARRVFINNPKQIVAGGTCVQGADSMHYDEVTCLYCTQKAMKAVQGSSTGVRVDHDDERVSTSEPDSQMRQTGRSGREEMEGREGTAARRERGGSVGSQRRRGSEIDRTHSLSMDSADGHDDTEEESSDDDGDGGYNQKQESGYFTLPTNSIPPGPERADSPSLVEIREHKIPVPARMEVKHGEFVSLYAKATPKCSQPLKYAWFSMKGGRPERVIGRRPRLRYKVTREDKVLCRVSLKHDETVSVESKLVSITLKLVWITSPLTIEGEQYFGRQAVLKCKAEKHPSVHDIIRYQWLRNTLPGQIPRFYKETENPILTFDPLSPEHDGHYRCQAEVKGYFAETRPVHVQGRIEPLVEVVRQPRSWVLGEGDALQLHCLAALGDGRGSNSLSYQWLHDDSPIRGATSSSYKRERLTVDDTGQYRCRVSDKKGGAVISEPATVALAHSQETDSTGPRSPQQIQQLKAQTVQQTEDEKRYATDKVALLVGNEDYRHQSQLSSSVADVRALQEALKDAGFKVFSLVNLSCDETMRALHLICDLLVAGVYVVFAYTGHGCNIGNADYILPIDAHHPVDLNQCIASVTVCERLQSKLCRVFMIMNCCRTTPDCSHPVPQHQRTYHYANYAILTASTEGHKAYEETGKVSTFTTAFVDALKEGNYKMVFDKVLEIRWKQ</sequence>
<dbReference type="GO" id="GO:0004197">
    <property type="term" value="F:cysteine-type endopeptidase activity"/>
    <property type="evidence" value="ECO:0007669"/>
    <property type="project" value="InterPro"/>
</dbReference>
<dbReference type="Gene3D" id="1.10.287.1490">
    <property type="match status" value="1"/>
</dbReference>
<dbReference type="InterPro" id="IPR002110">
    <property type="entry name" value="Ankyrin_rpt"/>
</dbReference>
<feature type="compositionally biased region" description="Basic and acidic residues" evidence="3">
    <location>
        <begin position="459"/>
        <end position="468"/>
    </location>
</feature>
<feature type="compositionally biased region" description="Polar residues" evidence="3">
    <location>
        <begin position="1230"/>
        <end position="1250"/>
    </location>
</feature>
<dbReference type="PROSITE" id="PS50088">
    <property type="entry name" value="ANK_REPEAT"/>
    <property type="match status" value="2"/>
</dbReference>
<dbReference type="SUPFAM" id="SSF47769">
    <property type="entry name" value="SAM/Pointed domain"/>
    <property type="match status" value="1"/>
</dbReference>
<dbReference type="InterPro" id="IPR036770">
    <property type="entry name" value="Ankyrin_rpt-contain_sf"/>
</dbReference>
<dbReference type="InterPro" id="IPR003599">
    <property type="entry name" value="Ig_sub"/>
</dbReference>
<dbReference type="Pfam" id="PF12796">
    <property type="entry name" value="Ank_2"/>
    <property type="match status" value="2"/>
</dbReference>
<dbReference type="InterPro" id="IPR013783">
    <property type="entry name" value="Ig-like_fold"/>
</dbReference>
<feature type="coiled-coil region" evidence="2">
    <location>
        <begin position="64"/>
        <end position="105"/>
    </location>
</feature>
<feature type="domain" description="Ig-like" evidence="6">
    <location>
        <begin position="1532"/>
        <end position="1618"/>
    </location>
</feature>
<feature type="compositionally biased region" description="Polar residues" evidence="3">
    <location>
        <begin position="1406"/>
        <end position="1419"/>
    </location>
</feature>
<feature type="compositionally biased region" description="Polar residues" evidence="3">
    <location>
        <begin position="1141"/>
        <end position="1167"/>
    </location>
</feature>
<feature type="region of interest" description="Disordered" evidence="3">
    <location>
        <begin position="1313"/>
        <end position="1430"/>
    </location>
</feature>
<keyword evidence="1" id="KW-0040">ANK repeat</keyword>
<organism evidence="7 8">
    <name type="scientific">Geodia barretti</name>
    <name type="common">Barrett's horny sponge</name>
    <dbReference type="NCBI Taxonomy" id="519541"/>
    <lineage>
        <taxon>Eukaryota</taxon>
        <taxon>Metazoa</taxon>
        <taxon>Porifera</taxon>
        <taxon>Demospongiae</taxon>
        <taxon>Heteroscleromorpha</taxon>
        <taxon>Tetractinellida</taxon>
        <taxon>Astrophorina</taxon>
        <taxon>Geodiidae</taxon>
        <taxon>Geodia</taxon>
    </lineage>
</organism>
<evidence type="ECO:0000313" key="7">
    <source>
        <dbReference type="EMBL" id="CAI8043703.1"/>
    </source>
</evidence>
<dbReference type="Pfam" id="PF00656">
    <property type="entry name" value="Peptidase_C14"/>
    <property type="match status" value="1"/>
</dbReference>
<feature type="compositionally biased region" description="Low complexity" evidence="3">
    <location>
        <begin position="373"/>
        <end position="382"/>
    </location>
</feature>
<feature type="compositionally biased region" description="Basic and acidic residues" evidence="3">
    <location>
        <begin position="1344"/>
        <end position="1362"/>
    </location>
</feature>
<dbReference type="InterPro" id="IPR001660">
    <property type="entry name" value="SAM"/>
</dbReference>
<dbReference type="InterPro" id="IPR052039">
    <property type="entry name" value="Caspase-related_regulators"/>
</dbReference>
<dbReference type="InterPro" id="IPR036179">
    <property type="entry name" value="Ig-like_dom_sf"/>
</dbReference>
<feature type="compositionally biased region" description="Polar residues" evidence="3">
    <location>
        <begin position="1331"/>
        <end position="1340"/>
    </location>
</feature>
<dbReference type="InterPro" id="IPR003598">
    <property type="entry name" value="Ig_sub2"/>
</dbReference>
<keyword evidence="8" id="KW-1185">Reference proteome</keyword>
<evidence type="ECO:0000313" key="8">
    <source>
        <dbReference type="Proteomes" id="UP001174909"/>
    </source>
</evidence>
<dbReference type="Gene3D" id="1.25.40.20">
    <property type="entry name" value="Ankyrin repeat-containing domain"/>
    <property type="match status" value="1"/>
</dbReference>
<feature type="compositionally biased region" description="Low complexity" evidence="3">
    <location>
        <begin position="444"/>
        <end position="453"/>
    </location>
</feature>
<evidence type="ECO:0000256" key="3">
    <source>
        <dbReference type="SAM" id="MobiDB-lite"/>
    </source>
</evidence>
<feature type="compositionally biased region" description="Polar residues" evidence="3">
    <location>
        <begin position="1092"/>
        <end position="1103"/>
    </location>
</feature>
<feature type="compositionally biased region" description="Basic and acidic residues" evidence="3">
    <location>
        <begin position="1197"/>
        <end position="1208"/>
    </location>
</feature>
<evidence type="ECO:0000259" key="4">
    <source>
        <dbReference type="PROSITE" id="PS50105"/>
    </source>
</evidence>
<dbReference type="InterPro" id="IPR007110">
    <property type="entry name" value="Ig-like_dom"/>
</dbReference>
<dbReference type="InterPro" id="IPR013761">
    <property type="entry name" value="SAM/pointed_sf"/>
</dbReference>
<feature type="domain" description="Caspase family p20" evidence="5">
    <location>
        <begin position="1748"/>
        <end position="1823"/>
    </location>
</feature>
<feature type="domain" description="SAM" evidence="4">
    <location>
        <begin position="864"/>
        <end position="907"/>
    </location>
</feature>
<feature type="compositionally biased region" description="Basic and acidic residues" evidence="3">
    <location>
        <begin position="776"/>
        <end position="790"/>
    </location>
</feature>
<feature type="compositionally biased region" description="Polar residues" evidence="3">
    <location>
        <begin position="744"/>
        <end position="753"/>
    </location>
</feature>
<dbReference type="SMART" id="SM00408">
    <property type="entry name" value="IGc2"/>
    <property type="match status" value="2"/>
</dbReference>
<evidence type="ECO:0000256" key="2">
    <source>
        <dbReference type="SAM" id="Coils"/>
    </source>
</evidence>
<dbReference type="Gene3D" id="1.10.150.50">
    <property type="entry name" value="Transcription Factor, Ets-1"/>
    <property type="match status" value="1"/>
</dbReference>
<dbReference type="CDD" id="cd00096">
    <property type="entry name" value="Ig"/>
    <property type="match status" value="2"/>
</dbReference>
<dbReference type="PROSITE" id="PS50208">
    <property type="entry name" value="CASPASE_P20"/>
    <property type="match status" value="1"/>
</dbReference>
<proteinExistence type="predicted"/>
<feature type="compositionally biased region" description="Basic and acidic residues" evidence="3">
    <location>
        <begin position="245"/>
        <end position="266"/>
    </location>
</feature>
<feature type="compositionally biased region" description="Basic and acidic residues" evidence="3">
    <location>
        <begin position="385"/>
        <end position="402"/>
    </location>
</feature>
<feature type="compositionally biased region" description="Basic and acidic residues" evidence="3">
    <location>
        <begin position="414"/>
        <end position="428"/>
    </location>
</feature>
<name>A0AA35X379_GEOBA</name>
<dbReference type="Gene3D" id="2.60.40.10">
    <property type="entry name" value="Immunoglobulins"/>
    <property type="match status" value="2"/>
</dbReference>
<keyword evidence="2" id="KW-0175">Coiled coil</keyword>
<feature type="region of interest" description="Disordered" evidence="3">
    <location>
        <begin position="245"/>
        <end position="346"/>
    </location>
</feature>
<dbReference type="InterPro" id="IPR011600">
    <property type="entry name" value="Pept_C14_caspase"/>
</dbReference>
<dbReference type="CDD" id="cd22249">
    <property type="entry name" value="UDM1_RNF168_RNF169-like"/>
    <property type="match status" value="1"/>
</dbReference>
<gene>
    <name evidence="7" type="ORF">GBAR_LOCUS24232</name>
</gene>
<feature type="repeat" description="ANK" evidence="1">
    <location>
        <begin position="1009"/>
        <end position="1041"/>
    </location>
</feature>
<evidence type="ECO:0000259" key="5">
    <source>
        <dbReference type="PROSITE" id="PS50208"/>
    </source>
</evidence>
<dbReference type="GO" id="GO:0006508">
    <property type="term" value="P:proteolysis"/>
    <property type="evidence" value="ECO:0007669"/>
    <property type="project" value="InterPro"/>
</dbReference>
<protein>
    <submittedName>
        <fullName evidence="7">Mucosa-associated lymphoid tissue lymphoma translocation protein 1 homolog</fullName>
    </submittedName>
</protein>
<feature type="region of interest" description="Disordered" evidence="3">
    <location>
        <begin position="22"/>
        <end position="53"/>
    </location>
</feature>
<dbReference type="Gene3D" id="3.40.50.1460">
    <property type="match status" value="1"/>
</dbReference>
<feature type="compositionally biased region" description="Basic and acidic residues" evidence="3">
    <location>
        <begin position="22"/>
        <end position="38"/>
    </location>
</feature>
<feature type="compositionally biased region" description="Acidic residues" evidence="3">
    <location>
        <begin position="1390"/>
        <end position="1402"/>
    </location>
</feature>
<feature type="region of interest" description="Disordered" evidence="3">
    <location>
        <begin position="373"/>
        <end position="470"/>
    </location>
</feature>
<dbReference type="InterPro" id="IPR029030">
    <property type="entry name" value="Caspase-like_dom_sf"/>
</dbReference>
<feature type="region of interest" description="Disordered" evidence="3">
    <location>
        <begin position="1084"/>
        <end position="1250"/>
    </location>
</feature>
<comment type="caution">
    <text evidence="7">The sequence shown here is derived from an EMBL/GenBank/DDBJ whole genome shotgun (WGS) entry which is preliminary data.</text>
</comment>
<accession>A0AA35X379</accession>
<dbReference type="PANTHER" id="PTHR22576:SF37">
    <property type="entry name" value="MUCOSA-ASSOCIATED LYMPHOID TISSUE LYMPHOMA TRANSLOCATION PROTEIN 1"/>
    <property type="match status" value="1"/>
</dbReference>